<feature type="domain" description="SCP" evidence="2">
    <location>
        <begin position="123"/>
        <end position="203"/>
    </location>
</feature>
<dbReference type="InterPro" id="IPR014044">
    <property type="entry name" value="CAP_dom"/>
</dbReference>
<dbReference type="Pfam" id="PF00188">
    <property type="entry name" value="CAP"/>
    <property type="match status" value="1"/>
</dbReference>
<evidence type="ECO:0000313" key="3">
    <source>
        <dbReference type="EMBL" id="APW62702.1"/>
    </source>
</evidence>
<keyword evidence="1" id="KW-0732">Signal</keyword>
<keyword evidence="4" id="KW-1185">Reference proteome</keyword>
<dbReference type="EMBL" id="CP019082">
    <property type="protein sequence ID" value="APW62702.1"/>
    <property type="molecule type" value="Genomic_DNA"/>
</dbReference>
<dbReference type="KEGG" id="pbor:BSF38_04253"/>
<name>A0A1U7CUU7_9BACT</name>
<proteinExistence type="predicted"/>
<accession>A0A1U7CUU7</accession>
<dbReference type="SUPFAM" id="SSF55797">
    <property type="entry name" value="PR-1-like"/>
    <property type="match status" value="1"/>
</dbReference>
<dbReference type="InterPro" id="IPR035940">
    <property type="entry name" value="CAP_sf"/>
</dbReference>
<organism evidence="3 4">
    <name type="scientific">Paludisphaera borealis</name>
    <dbReference type="NCBI Taxonomy" id="1387353"/>
    <lineage>
        <taxon>Bacteria</taxon>
        <taxon>Pseudomonadati</taxon>
        <taxon>Planctomycetota</taxon>
        <taxon>Planctomycetia</taxon>
        <taxon>Isosphaerales</taxon>
        <taxon>Isosphaeraceae</taxon>
        <taxon>Paludisphaera</taxon>
    </lineage>
</organism>
<evidence type="ECO:0000256" key="1">
    <source>
        <dbReference type="SAM" id="SignalP"/>
    </source>
</evidence>
<dbReference type="Proteomes" id="UP000186309">
    <property type="component" value="Chromosome"/>
</dbReference>
<protein>
    <recommendedName>
        <fullName evidence="2">SCP domain-containing protein</fullName>
    </recommendedName>
</protein>
<evidence type="ECO:0000259" key="2">
    <source>
        <dbReference type="Pfam" id="PF00188"/>
    </source>
</evidence>
<feature type="chain" id="PRO_5012617536" description="SCP domain-containing protein" evidence="1">
    <location>
        <begin position="24"/>
        <end position="214"/>
    </location>
</feature>
<dbReference type="Gene3D" id="3.40.33.10">
    <property type="entry name" value="CAP"/>
    <property type="match status" value="1"/>
</dbReference>
<reference evidence="4" key="1">
    <citation type="submission" date="2016-12" db="EMBL/GenBank/DDBJ databases">
        <title>Comparative genomics of four Isosphaeraceae planctomycetes: a common pool of plasmids and glycoside hydrolase genes.</title>
        <authorList>
            <person name="Ivanova A."/>
        </authorList>
    </citation>
    <scope>NUCLEOTIDE SEQUENCE [LARGE SCALE GENOMIC DNA]</scope>
    <source>
        <strain evidence="4">PX4</strain>
    </source>
</reference>
<evidence type="ECO:0000313" key="4">
    <source>
        <dbReference type="Proteomes" id="UP000186309"/>
    </source>
</evidence>
<dbReference type="AlphaFoldDB" id="A0A1U7CUU7"/>
<feature type="signal peptide" evidence="1">
    <location>
        <begin position="1"/>
        <end position="23"/>
    </location>
</feature>
<gene>
    <name evidence="3" type="ORF">BSF38_04253</name>
</gene>
<sequence>MLNFTHELRTLTRLFLSFTAVFAASSRVEAQQYVYYPTANTATVAAPTYTVPTYTTPATQTAGAVQYYQPAAQVQYAQPTYQTQYYQSAYAGMEVQAQPVQAQAPAAAPAASSGDSYGFTAWLNGVRASYGLGAVGYDGNLESWAAMNNSQQSARGLGHHVMGPARRQNSAMGGFPGIESMWMASPAHRAALLDPTITFIGIAGAGAWWTFNAY</sequence>